<dbReference type="OrthoDB" id="9804822at2"/>
<name>A0A1A9EXD5_9GAMM</name>
<feature type="transmembrane region" description="Helical" evidence="6">
    <location>
        <begin position="69"/>
        <end position="90"/>
    </location>
</feature>
<proteinExistence type="predicted"/>
<dbReference type="GO" id="GO:0015171">
    <property type="term" value="F:amino acid transmembrane transporter activity"/>
    <property type="evidence" value="ECO:0007669"/>
    <property type="project" value="TreeGrafter"/>
</dbReference>
<comment type="subcellular location">
    <subcellularLocation>
        <location evidence="1">Cell membrane</location>
        <topology evidence="1">Multi-pass membrane protein</topology>
    </subcellularLocation>
</comment>
<dbReference type="PANTHER" id="PTHR30086:SF20">
    <property type="entry name" value="ARGININE EXPORTER PROTEIN ARGO-RELATED"/>
    <property type="match status" value="1"/>
</dbReference>
<dbReference type="Proteomes" id="UP000078070">
    <property type="component" value="Chromosome"/>
</dbReference>
<evidence type="ECO:0000256" key="6">
    <source>
        <dbReference type="SAM" id="Phobius"/>
    </source>
</evidence>
<accession>A0A1A9EXD5</accession>
<dbReference type="KEGG" id="mars:A8C75_08830"/>
<dbReference type="InterPro" id="IPR001123">
    <property type="entry name" value="LeuE-type"/>
</dbReference>
<dbReference type="AlphaFoldDB" id="A0A1A9EXD5"/>
<organism evidence="7 8">
    <name type="scientific">Marinobacterium aestuarii</name>
    <dbReference type="NCBI Taxonomy" id="1821621"/>
    <lineage>
        <taxon>Bacteria</taxon>
        <taxon>Pseudomonadati</taxon>
        <taxon>Pseudomonadota</taxon>
        <taxon>Gammaproteobacteria</taxon>
        <taxon>Oceanospirillales</taxon>
        <taxon>Oceanospirillaceae</taxon>
        <taxon>Marinobacterium</taxon>
    </lineage>
</organism>
<feature type="transmembrane region" description="Helical" evidence="6">
    <location>
        <begin position="6"/>
        <end position="26"/>
    </location>
</feature>
<dbReference type="RefSeq" id="WP_067380886.1">
    <property type="nucleotide sequence ID" value="NZ_CP015839.1"/>
</dbReference>
<evidence type="ECO:0000313" key="8">
    <source>
        <dbReference type="Proteomes" id="UP000078070"/>
    </source>
</evidence>
<dbReference type="PIRSF" id="PIRSF006324">
    <property type="entry name" value="LeuE"/>
    <property type="match status" value="1"/>
</dbReference>
<dbReference type="STRING" id="1821621.A8C75_08830"/>
<evidence type="ECO:0000256" key="1">
    <source>
        <dbReference type="ARBA" id="ARBA00004651"/>
    </source>
</evidence>
<reference evidence="7 8" key="2">
    <citation type="journal article" date="2018" name="Int. J. Syst. Evol. Microbiol.">
        <title>Marinobacterium aestuarii sp. nov., a benzene-degrading marine bacterium isolated from estuary sediment.</title>
        <authorList>
            <person name="Bae S.S."/>
            <person name="Jung J."/>
            <person name="Chung D."/>
            <person name="Baek K."/>
        </authorList>
    </citation>
    <scope>NUCLEOTIDE SEQUENCE [LARGE SCALE GENOMIC DNA]</scope>
    <source>
        <strain evidence="7 8">ST58-10</strain>
    </source>
</reference>
<keyword evidence="5 6" id="KW-0472">Membrane</keyword>
<keyword evidence="2" id="KW-1003">Cell membrane</keyword>
<keyword evidence="8" id="KW-1185">Reference proteome</keyword>
<dbReference type="PANTHER" id="PTHR30086">
    <property type="entry name" value="ARGININE EXPORTER PROTEIN ARGO"/>
    <property type="match status" value="1"/>
</dbReference>
<evidence type="ECO:0000256" key="4">
    <source>
        <dbReference type="ARBA" id="ARBA00022989"/>
    </source>
</evidence>
<feature type="transmembrane region" description="Helical" evidence="6">
    <location>
        <begin position="38"/>
        <end position="63"/>
    </location>
</feature>
<protein>
    <recommendedName>
        <fullName evidence="9">Lysine transporter LysE</fullName>
    </recommendedName>
</protein>
<evidence type="ECO:0000256" key="2">
    <source>
        <dbReference type="ARBA" id="ARBA00022475"/>
    </source>
</evidence>
<evidence type="ECO:0000313" key="7">
    <source>
        <dbReference type="EMBL" id="ANG62576.1"/>
    </source>
</evidence>
<evidence type="ECO:0008006" key="9">
    <source>
        <dbReference type="Google" id="ProtNLM"/>
    </source>
</evidence>
<dbReference type="Pfam" id="PF01810">
    <property type="entry name" value="LysE"/>
    <property type="match status" value="1"/>
</dbReference>
<dbReference type="GO" id="GO:0005886">
    <property type="term" value="C:plasma membrane"/>
    <property type="evidence" value="ECO:0007669"/>
    <property type="project" value="UniProtKB-SubCell"/>
</dbReference>
<keyword evidence="4 6" id="KW-1133">Transmembrane helix</keyword>
<dbReference type="EMBL" id="CP015839">
    <property type="protein sequence ID" value="ANG62576.1"/>
    <property type="molecule type" value="Genomic_DNA"/>
</dbReference>
<sequence>MLEWLLFAGITLLGAMIPGANMAIVLRNTLGRGRRAGFFTAAGLATALLIHASLSLVGIATLISQSPGLYAGIRWLGSAYLLYMGVIYLLSSRKAENPDTAGTAASSQHSFLAGLMISLFNPKVLLFFMAMFSQVLQQDHGWPALMLYGLTPVSIELAWLSLVVMLLTRPAVQQALARARQRIEGAIGVTLMALGIKVGLG</sequence>
<keyword evidence="3 6" id="KW-0812">Transmembrane</keyword>
<evidence type="ECO:0000256" key="3">
    <source>
        <dbReference type="ARBA" id="ARBA00022692"/>
    </source>
</evidence>
<feature type="transmembrane region" description="Helical" evidence="6">
    <location>
        <begin position="145"/>
        <end position="168"/>
    </location>
</feature>
<reference evidence="8" key="1">
    <citation type="submission" date="2016-05" db="EMBL/GenBank/DDBJ databases">
        <authorList>
            <person name="Baek K."/>
            <person name="Yang S.-J."/>
        </authorList>
    </citation>
    <scope>NUCLEOTIDE SEQUENCE [LARGE SCALE GENOMIC DNA]</scope>
    <source>
        <strain evidence="8">ST58-10</strain>
    </source>
</reference>
<evidence type="ECO:0000256" key="5">
    <source>
        <dbReference type="ARBA" id="ARBA00023136"/>
    </source>
</evidence>
<gene>
    <name evidence="7" type="ORF">A8C75_08830</name>
</gene>
<feature type="transmembrane region" description="Helical" evidence="6">
    <location>
        <begin position="111"/>
        <end position="133"/>
    </location>
</feature>